<dbReference type="EMBL" id="SMBK01000030">
    <property type="protein sequence ID" value="TCU31334.1"/>
    <property type="molecule type" value="Genomic_DNA"/>
</dbReference>
<evidence type="ECO:0000256" key="5">
    <source>
        <dbReference type="ARBA" id="ARBA00023172"/>
    </source>
</evidence>
<keyword evidence="4" id="KW-0238">DNA-binding</keyword>
<evidence type="ECO:0000313" key="6">
    <source>
        <dbReference type="EMBL" id="TCU31334.1"/>
    </source>
</evidence>
<keyword evidence="3" id="KW-0815">Transposition</keyword>
<comment type="similarity">
    <text evidence="2">Belongs to the transposase mutator family.</text>
</comment>
<name>A0A4R3RAA7_9HYPH</name>
<dbReference type="GO" id="GO:0006313">
    <property type="term" value="P:DNA transposition"/>
    <property type="evidence" value="ECO:0007669"/>
    <property type="project" value="InterPro"/>
</dbReference>
<dbReference type="Proteomes" id="UP000295507">
    <property type="component" value="Unassembled WGS sequence"/>
</dbReference>
<evidence type="ECO:0000256" key="3">
    <source>
        <dbReference type="ARBA" id="ARBA00022578"/>
    </source>
</evidence>
<sequence length="121" mass="13744">MTKTENKTASAAVKGILACNPDGLPEIIRVMMQEVLETEMEQALGASKSERTSERLSYRPGYYGRTLITRVGKLELRVPQDRSGRSPRSCSSVISALNRRWFQPWRRYTSRCLHTEGEGDH</sequence>
<comment type="function">
    <text evidence="1">Required for the transposition of the insertion element.</text>
</comment>
<evidence type="ECO:0000313" key="7">
    <source>
        <dbReference type="Proteomes" id="UP000295507"/>
    </source>
</evidence>
<dbReference type="AlphaFoldDB" id="A0A4R3RAA7"/>
<comment type="caution">
    <text evidence="6">The sequence shown here is derived from an EMBL/GenBank/DDBJ whole genome shotgun (WGS) entry which is preliminary data.</text>
</comment>
<organism evidence="6 7">
    <name type="scientific">Rhizobium azibense</name>
    <dbReference type="NCBI Taxonomy" id="1136135"/>
    <lineage>
        <taxon>Bacteria</taxon>
        <taxon>Pseudomonadati</taxon>
        <taxon>Pseudomonadota</taxon>
        <taxon>Alphaproteobacteria</taxon>
        <taxon>Hyphomicrobiales</taxon>
        <taxon>Rhizobiaceae</taxon>
        <taxon>Rhizobium/Agrobacterium group</taxon>
        <taxon>Rhizobium</taxon>
    </lineage>
</organism>
<accession>A0A4R3RAA7</accession>
<dbReference type="GO" id="GO:0004803">
    <property type="term" value="F:transposase activity"/>
    <property type="evidence" value="ECO:0007669"/>
    <property type="project" value="InterPro"/>
</dbReference>
<evidence type="ECO:0000256" key="1">
    <source>
        <dbReference type="ARBA" id="ARBA00002190"/>
    </source>
</evidence>
<dbReference type="InterPro" id="IPR001207">
    <property type="entry name" value="Transposase_mutator"/>
</dbReference>
<evidence type="ECO:0000256" key="4">
    <source>
        <dbReference type="ARBA" id="ARBA00023125"/>
    </source>
</evidence>
<dbReference type="Pfam" id="PF00872">
    <property type="entry name" value="Transposase_mut"/>
    <property type="match status" value="1"/>
</dbReference>
<reference evidence="6 7" key="1">
    <citation type="submission" date="2019-03" db="EMBL/GenBank/DDBJ databases">
        <title>Genomic Encyclopedia of Type Strains, Phase IV (KMG-V): Genome sequencing to study the core and pangenomes of soil and plant-associated prokaryotes.</title>
        <authorList>
            <person name="Whitman W."/>
        </authorList>
    </citation>
    <scope>NUCLEOTIDE SEQUENCE [LARGE SCALE GENOMIC DNA]</scope>
    <source>
        <strain evidence="6 7">IE4868</strain>
    </source>
</reference>
<keyword evidence="5" id="KW-0233">DNA recombination</keyword>
<gene>
    <name evidence="6" type="ORF">EV129_13028</name>
</gene>
<proteinExistence type="inferred from homology"/>
<protein>
    <submittedName>
        <fullName evidence="6">Mutator family transposase</fullName>
    </submittedName>
</protein>
<dbReference type="GO" id="GO:0003677">
    <property type="term" value="F:DNA binding"/>
    <property type="evidence" value="ECO:0007669"/>
    <property type="project" value="UniProtKB-KW"/>
</dbReference>
<evidence type="ECO:0000256" key="2">
    <source>
        <dbReference type="ARBA" id="ARBA00010961"/>
    </source>
</evidence>